<evidence type="ECO:0000313" key="2">
    <source>
        <dbReference type="EMBL" id="GIF04598.1"/>
    </source>
</evidence>
<keyword evidence="3" id="KW-1185">Reference proteome</keyword>
<feature type="region of interest" description="Disordered" evidence="1">
    <location>
        <begin position="1"/>
        <end position="24"/>
    </location>
</feature>
<name>A0A919TJI9_9ACTN</name>
<dbReference type="RefSeq" id="WP_203678484.1">
    <property type="nucleotide sequence ID" value="NZ_BOMW01000020.1"/>
</dbReference>
<evidence type="ECO:0000313" key="3">
    <source>
        <dbReference type="Proteomes" id="UP000629619"/>
    </source>
</evidence>
<sequence length="60" mass="6066">MIANAAHYSPVTNPPASSGKAGVFGGRFKTEQAKAKALTSIVSGQGFLMVGLTGFEPATP</sequence>
<protein>
    <submittedName>
        <fullName evidence="2">Uncharacterized protein</fullName>
    </submittedName>
</protein>
<accession>A0A919TJI9</accession>
<comment type="caution">
    <text evidence="2">The sequence shown here is derived from an EMBL/GenBank/DDBJ whole genome shotgun (WGS) entry which is preliminary data.</text>
</comment>
<dbReference type="Proteomes" id="UP000629619">
    <property type="component" value="Unassembled WGS sequence"/>
</dbReference>
<organism evidence="2 3">
    <name type="scientific">Actinoplanes siamensis</name>
    <dbReference type="NCBI Taxonomy" id="1223317"/>
    <lineage>
        <taxon>Bacteria</taxon>
        <taxon>Bacillati</taxon>
        <taxon>Actinomycetota</taxon>
        <taxon>Actinomycetes</taxon>
        <taxon>Micromonosporales</taxon>
        <taxon>Micromonosporaceae</taxon>
        <taxon>Actinoplanes</taxon>
    </lineage>
</organism>
<gene>
    <name evidence="2" type="ORF">Asi03nite_21360</name>
</gene>
<evidence type="ECO:0000256" key="1">
    <source>
        <dbReference type="SAM" id="MobiDB-lite"/>
    </source>
</evidence>
<dbReference type="AlphaFoldDB" id="A0A919TJI9"/>
<dbReference type="EMBL" id="BOMW01000020">
    <property type="protein sequence ID" value="GIF04598.1"/>
    <property type="molecule type" value="Genomic_DNA"/>
</dbReference>
<proteinExistence type="predicted"/>
<reference evidence="2" key="1">
    <citation type="submission" date="2021-01" db="EMBL/GenBank/DDBJ databases">
        <title>Whole genome shotgun sequence of Actinoplanes siamensis NBRC 109076.</title>
        <authorList>
            <person name="Komaki H."/>
            <person name="Tamura T."/>
        </authorList>
    </citation>
    <scope>NUCLEOTIDE SEQUENCE</scope>
    <source>
        <strain evidence="2">NBRC 109076</strain>
    </source>
</reference>